<name>A0ABN9RCW8_9DINO</name>
<feature type="non-terminal residue" evidence="3">
    <location>
        <position position="560"/>
    </location>
</feature>
<evidence type="ECO:0008006" key="5">
    <source>
        <dbReference type="Google" id="ProtNLM"/>
    </source>
</evidence>
<gene>
    <name evidence="3" type="ORF">PCOR1329_LOCUS17964</name>
</gene>
<comment type="caution">
    <text evidence="3">The sequence shown here is derived from an EMBL/GenBank/DDBJ whole genome shotgun (WGS) entry which is preliminary data.</text>
</comment>
<protein>
    <recommendedName>
        <fullName evidence="5">Endonuclease/exonuclease/phosphatase domain-containing protein</fullName>
    </recommendedName>
</protein>
<evidence type="ECO:0000313" key="4">
    <source>
        <dbReference type="Proteomes" id="UP001189429"/>
    </source>
</evidence>
<proteinExistence type="predicted"/>
<feature type="compositionally biased region" description="Basic and acidic residues" evidence="2">
    <location>
        <begin position="72"/>
        <end position="83"/>
    </location>
</feature>
<dbReference type="InterPro" id="IPR036691">
    <property type="entry name" value="Endo/exonu/phosph_ase_sf"/>
</dbReference>
<evidence type="ECO:0000313" key="3">
    <source>
        <dbReference type="EMBL" id="CAK0814318.1"/>
    </source>
</evidence>
<evidence type="ECO:0000256" key="2">
    <source>
        <dbReference type="SAM" id="MobiDB-lite"/>
    </source>
</evidence>
<evidence type="ECO:0000256" key="1">
    <source>
        <dbReference type="SAM" id="Coils"/>
    </source>
</evidence>
<sequence length="560" mass="59756">MAKQQKYILCNRRGCKGWTWSTTGAKHCDQCGGRFRSQQYAPPGGARGGAANNPGAGGPGPESLSSPSQPDKPGRWRGRDRSRGPSHPPGLRRPGSITFADGEGHQPQEEDIVALAQAQVTFWKKWKPNGEEYNAALGKLKQARASVLATKSLDQLAQSLSTQLETQRQKYITQTTELKKLVEAILEVSGRHSKLVEEAKSTQQEIQSLESQYNMAKQAAMQAATKDEDLLSTLQGVLAARMPPGSRAPPDLCSKVAELASYFDDLTAQHAQTQSPSDFPAVGQCPEDESGVDAGSAASQQTNPAEHVPTPTDTELDDGKMDESESLVRAASAPQSVASGMAEIQGENGPEDQLRRVPDGNIYTFATINGSCWGAVKAFVESATANDLIFICAQECKLESGDSITRQIQWCFARGWLAHIPPAARSPSGELVSGAAALVRDGLDLGVQPLPFPPATDSSRIAGVVIEAPGVSAFGLVSAYVQASVGLNETNLNLLATIGQTQDLAGKPLIVAGDFNLQPERIQKGTDFPNRATMLVAAPTAATYYTKKTKSTIDFFLHSQ</sequence>
<feature type="compositionally biased region" description="Low complexity" evidence="2">
    <location>
        <begin position="41"/>
        <end position="54"/>
    </location>
</feature>
<keyword evidence="1" id="KW-0175">Coiled coil</keyword>
<dbReference type="EMBL" id="CAUYUJ010005604">
    <property type="protein sequence ID" value="CAK0814318.1"/>
    <property type="molecule type" value="Genomic_DNA"/>
</dbReference>
<feature type="region of interest" description="Disordered" evidence="2">
    <location>
        <begin position="32"/>
        <end position="106"/>
    </location>
</feature>
<feature type="coiled-coil region" evidence="1">
    <location>
        <begin position="192"/>
        <end position="226"/>
    </location>
</feature>
<dbReference type="Gene3D" id="3.60.10.10">
    <property type="entry name" value="Endonuclease/exonuclease/phosphatase"/>
    <property type="match status" value="1"/>
</dbReference>
<feature type="region of interest" description="Disordered" evidence="2">
    <location>
        <begin position="270"/>
        <end position="356"/>
    </location>
</feature>
<organism evidence="3 4">
    <name type="scientific">Prorocentrum cordatum</name>
    <dbReference type="NCBI Taxonomy" id="2364126"/>
    <lineage>
        <taxon>Eukaryota</taxon>
        <taxon>Sar</taxon>
        <taxon>Alveolata</taxon>
        <taxon>Dinophyceae</taxon>
        <taxon>Prorocentrales</taxon>
        <taxon>Prorocentraceae</taxon>
        <taxon>Prorocentrum</taxon>
    </lineage>
</organism>
<accession>A0ABN9RCW8</accession>
<dbReference type="Proteomes" id="UP001189429">
    <property type="component" value="Unassembled WGS sequence"/>
</dbReference>
<dbReference type="SUPFAM" id="SSF56219">
    <property type="entry name" value="DNase I-like"/>
    <property type="match status" value="1"/>
</dbReference>
<reference evidence="3" key="1">
    <citation type="submission" date="2023-10" db="EMBL/GenBank/DDBJ databases">
        <authorList>
            <person name="Chen Y."/>
            <person name="Shah S."/>
            <person name="Dougan E. K."/>
            <person name="Thang M."/>
            <person name="Chan C."/>
        </authorList>
    </citation>
    <scope>NUCLEOTIDE SEQUENCE [LARGE SCALE GENOMIC DNA]</scope>
</reference>
<keyword evidence="4" id="KW-1185">Reference proteome</keyword>